<dbReference type="EMBL" id="VSSQ01079888">
    <property type="protein sequence ID" value="MPN29276.1"/>
    <property type="molecule type" value="Genomic_DNA"/>
</dbReference>
<evidence type="ECO:0008006" key="2">
    <source>
        <dbReference type="Google" id="ProtNLM"/>
    </source>
</evidence>
<name>A0A645GSS9_9ZZZZ</name>
<organism evidence="1">
    <name type="scientific">bioreactor metagenome</name>
    <dbReference type="NCBI Taxonomy" id="1076179"/>
    <lineage>
        <taxon>unclassified sequences</taxon>
        <taxon>metagenomes</taxon>
        <taxon>ecological metagenomes</taxon>
    </lineage>
</organism>
<dbReference type="InterPro" id="IPR036621">
    <property type="entry name" value="Anticodon-bd_dom_sf"/>
</dbReference>
<proteinExistence type="predicted"/>
<gene>
    <name evidence="1" type="ORF">SDC9_176728</name>
</gene>
<protein>
    <recommendedName>
        <fullName evidence="2">Histidine--tRNA ligase</fullName>
    </recommendedName>
</protein>
<evidence type="ECO:0000313" key="1">
    <source>
        <dbReference type="EMBL" id="MPN29276.1"/>
    </source>
</evidence>
<sequence length="61" mass="6414">MKYADKKNASFAVVVGADELSAGRAKIKNMLAASQSDGDDEISLNAASITGYISAYKSKQN</sequence>
<dbReference type="Gene3D" id="3.40.50.800">
    <property type="entry name" value="Anticodon-binding domain"/>
    <property type="match status" value="1"/>
</dbReference>
<comment type="caution">
    <text evidence="1">The sequence shown here is derived from an EMBL/GenBank/DDBJ whole genome shotgun (WGS) entry which is preliminary data.</text>
</comment>
<dbReference type="SUPFAM" id="SSF52954">
    <property type="entry name" value="Class II aaRS ABD-related"/>
    <property type="match status" value="1"/>
</dbReference>
<reference evidence="1" key="1">
    <citation type="submission" date="2019-08" db="EMBL/GenBank/DDBJ databases">
        <authorList>
            <person name="Kucharzyk K."/>
            <person name="Murdoch R.W."/>
            <person name="Higgins S."/>
            <person name="Loffler F."/>
        </authorList>
    </citation>
    <scope>NUCLEOTIDE SEQUENCE</scope>
</reference>
<accession>A0A645GSS9</accession>
<dbReference type="AlphaFoldDB" id="A0A645GSS9"/>